<reference evidence="2" key="1">
    <citation type="submission" date="2021-04" db="EMBL/GenBank/DDBJ databases">
        <title>Phylogenetic analysis of Acidobacteriaceae.</title>
        <authorList>
            <person name="Qiu L."/>
            <person name="Zhang Q."/>
        </authorList>
    </citation>
    <scope>NUCLEOTIDE SEQUENCE</scope>
    <source>
        <strain evidence="2">DSM 25168</strain>
    </source>
</reference>
<proteinExistence type="predicted"/>
<evidence type="ECO:0000313" key="2">
    <source>
        <dbReference type="EMBL" id="UWZ84665.1"/>
    </source>
</evidence>
<dbReference type="Proteomes" id="UP001059380">
    <property type="component" value="Chromosome"/>
</dbReference>
<dbReference type="Pfam" id="PF13550">
    <property type="entry name" value="Phage-tail_3"/>
    <property type="match status" value="1"/>
</dbReference>
<dbReference type="RefSeq" id="WP_260794172.1">
    <property type="nucleotide sequence ID" value="NZ_CP093313.1"/>
</dbReference>
<dbReference type="SUPFAM" id="SSF49265">
    <property type="entry name" value="Fibronectin type III"/>
    <property type="match status" value="1"/>
</dbReference>
<evidence type="ECO:0000259" key="1">
    <source>
        <dbReference type="PROSITE" id="PS50853"/>
    </source>
</evidence>
<dbReference type="Gene3D" id="2.60.40.10">
    <property type="entry name" value="Immunoglobulins"/>
    <property type="match status" value="1"/>
</dbReference>
<dbReference type="InterPro" id="IPR032876">
    <property type="entry name" value="J_dom"/>
</dbReference>
<dbReference type="InterPro" id="IPR003961">
    <property type="entry name" value="FN3_dom"/>
</dbReference>
<protein>
    <submittedName>
        <fullName evidence="2">Phage tail protein</fullName>
    </submittedName>
</protein>
<sequence>MAKAVTEVAIGAAAIGASFIIPGSGIALLGMTLSHAAVTSALVSMGASQIMAGLADALRTNKSGIAVAVTTPIGPWAYGYGRQKVGGVEIFRESNNNTGVSGSTSNNKQLHRVYALFCHPSKIGSFQLRIDGKQVLLTPSGSDWVSFSPTQAVRNITSISRTAGVVTMHLDGGGIIGADGTTLQIRSAPDNTLNGTFLVTQPNPADATVLTYICGGPDIASTSGGSARTTFSDYKDKIRVSFLDGNHTSTFPTLLAAGTSWKASDLCLGHTLVYVQMGYDDGVFPSSIPNVSFVLDAKNDILDPRTGLRGWTDNAALCIADMMCLPKKRGGFGMTIGTDIPTAQLIAAANLCDETVALAAGGTIRRYRCNTFFQLSDARGTVLKDMLSSCAGRVSYQGGQYSIFPAGWVTPTLDLTDADLAGPIRFRPRLSISDTANAIKGTYVSPENAYQLADVPAYAMDAKHGFVSDPYLAEDGGERIYKDAHFPCTDDSATAQRLAKIALMRLRNGQGRMTLTCKMSSYRAVACDVITLTHPRYTYLRKPFEVLASRVVFKQMKGGAVRPHVELDVTETDSSSFDWNASTEQLTPQGYQQPQNVGVRLCAPPEDVTAYSGPGAVIDGITYPSTFTTGADGRVQNSIYVRWLQPNDANVVSGGHLEVQWQPLAAVTWSGLAKVDPSNDHIFIPNVTDGAQYNIQVRAVNCAGVPSDWIAVGPITVSNGYSASATSGSPVAPPGTLSAQGLADGTANITVLPFTPTIGTPACTPSPTILTGLNQSQLYHVYYVDATFSGGTITPIATQNPADYLNKVGYFLIGDIVTPSYTPRYQPSTFSDLGNSTTSNPVAAYDNDVTSEAIVSSNWWTTGSPGSFVGHVSSGQCQWAGFPSVSPAGATTLHVIASFDGGGSSGTTISGSIDVKIGGTVTNLVSFSAVTAEADYTMTIPAGTDLSTISVSGSATAGAGTLPGSGGCALKGFEIYIQ</sequence>
<organism evidence="2 3">
    <name type="scientific">Occallatibacter riparius</name>
    <dbReference type="NCBI Taxonomy" id="1002689"/>
    <lineage>
        <taxon>Bacteria</taxon>
        <taxon>Pseudomonadati</taxon>
        <taxon>Acidobacteriota</taxon>
        <taxon>Terriglobia</taxon>
        <taxon>Terriglobales</taxon>
        <taxon>Acidobacteriaceae</taxon>
        <taxon>Occallatibacter</taxon>
    </lineage>
</organism>
<dbReference type="EMBL" id="CP093313">
    <property type="protein sequence ID" value="UWZ84665.1"/>
    <property type="molecule type" value="Genomic_DNA"/>
</dbReference>
<gene>
    <name evidence="2" type="ORF">MOP44_01720</name>
</gene>
<dbReference type="PROSITE" id="PS50853">
    <property type="entry name" value="FN3"/>
    <property type="match status" value="1"/>
</dbReference>
<keyword evidence="3" id="KW-1185">Reference proteome</keyword>
<dbReference type="InterPro" id="IPR036116">
    <property type="entry name" value="FN3_sf"/>
</dbReference>
<dbReference type="InterPro" id="IPR013783">
    <property type="entry name" value="Ig-like_fold"/>
</dbReference>
<accession>A0A9J7BQ39</accession>
<dbReference type="AlphaFoldDB" id="A0A9J7BQ39"/>
<name>A0A9J7BQ39_9BACT</name>
<dbReference type="KEGG" id="orp:MOP44_01720"/>
<feature type="domain" description="Fibronectin type-III" evidence="1">
    <location>
        <begin position="623"/>
        <end position="720"/>
    </location>
</feature>
<evidence type="ECO:0000313" key="3">
    <source>
        <dbReference type="Proteomes" id="UP001059380"/>
    </source>
</evidence>
<dbReference type="CDD" id="cd00063">
    <property type="entry name" value="FN3"/>
    <property type="match status" value="1"/>
</dbReference>